<feature type="chain" id="PRO_5013347795" description="DDE Tnp4 domain-containing protein" evidence="3">
    <location>
        <begin position="27"/>
        <end position="356"/>
    </location>
</feature>
<evidence type="ECO:0000256" key="2">
    <source>
        <dbReference type="ARBA" id="ARBA00022723"/>
    </source>
</evidence>
<reference evidence="6" key="1">
    <citation type="submission" date="2017-03" db="EMBL/GenBank/DDBJ databases">
        <title>Phytopthora megakarya and P. palmivora, two closely related causual agents of cacao black pod achieved similar genome size and gene model numbers by different mechanisms.</title>
        <authorList>
            <person name="Ali S."/>
            <person name="Shao J."/>
            <person name="Larry D.J."/>
            <person name="Kronmiller B."/>
            <person name="Shen D."/>
            <person name="Strem M.D."/>
            <person name="Melnick R.L."/>
            <person name="Guiltinan M.J."/>
            <person name="Tyler B.M."/>
            <person name="Meinhardt L.W."/>
            <person name="Bailey B.A."/>
        </authorList>
    </citation>
    <scope>NUCLEOTIDE SEQUENCE [LARGE SCALE GENOMIC DNA]</scope>
    <source>
        <strain evidence="6">zdho120</strain>
    </source>
</reference>
<feature type="signal peptide" evidence="3">
    <location>
        <begin position="1"/>
        <end position="26"/>
    </location>
</feature>
<sequence length="356" mass="39689">METSTALVASSAVAVLVVVLVAQLEGEEVERPLIPGIRFDVRSLTDVDALNDYRFTGHQIIRIAHALRLPECITTEARDCVNCYEALVMVLKRLAFPRRLSDLRKTFGRSNGVCYRVTLNVGTRLPSYKIAVTAASRNIVDGIALFIDGTKHFICRLSPRLDAPRGENLQKVAYSGHKRRHCLSYRGVIVPDGLSISFWGPVEGRRHDTTLLRQSGLLGYVETHPVLRQLRFNIYGDPAYSVSDLISVPYQGASLTQDMKACNALLSSLRVAEELGFNHIKRDFAHLEYVKAHKVRLSPVAVTVKCAVLFGNIHTCINKGNQISTMFQLKPPELEEYLLYICSVHGFIEILLRAGS</sequence>
<protein>
    <recommendedName>
        <fullName evidence="4">DDE Tnp4 domain-containing protein</fullName>
    </recommendedName>
</protein>
<dbReference type="InterPro" id="IPR027806">
    <property type="entry name" value="HARBI1_dom"/>
</dbReference>
<evidence type="ECO:0000259" key="4">
    <source>
        <dbReference type="Pfam" id="PF13359"/>
    </source>
</evidence>
<keyword evidence="6" id="KW-1185">Reference proteome</keyword>
<dbReference type="Pfam" id="PF13359">
    <property type="entry name" value="DDE_Tnp_4"/>
    <property type="match status" value="1"/>
</dbReference>
<dbReference type="AlphaFoldDB" id="A0A225W8S5"/>
<evidence type="ECO:0000313" key="5">
    <source>
        <dbReference type="EMBL" id="OWZ14136.1"/>
    </source>
</evidence>
<evidence type="ECO:0000256" key="1">
    <source>
        <dbReference type="ARBA" id="ARBA00001968"/>
    </source>
</evidence>
<dbReference type="PANTHER" id="PTHR34615">
    <property type="entry name" value="PX DOMAIN-CONTAINING PROTEIN"/>
    <property type="match status" value="1"/>
</dbReference>
<organism evidence="5 6">
    <name type="scientific">Phytophthora megakarya</name>
    <dbReference type="NCBI Taxonomy" id="4795"/>
    <lineage>
        <taxon>Eukaryota</taxon>
        <taxon>Sar</taxon>
        <taxon>Stramenopiles</taxon>
        <taxon>Oomycota</taxon>
        <taxon>Peronosporomycetes</taxon>
        <taxon>Peronosporales</taxon>
        <taxon>Peronosporaceae</taxon>
        <taxon>Phytophthora</taxon>
    </lineage>
</organism>
<comment type="caution">
    <text evidence="5">The sequence shown here is derived from an EMBL/GenBank/DDBJ whole genome shotgun (WGS) entry which is preliminary data.</text>
</comment>
<dbReference type="OrthoDB" id="74927at2759"/>
<accession>A0A225W8S5</accession>
<dbReference type="STRING" id="4795.A0A225W8S5"/>
<keyword evidence="3" id="KW-0732">Signal</keyword>
<dbReference type="Proteomes" id="UP000198211">
    <property type="component" value="Unassembled WGS sequence"/>
</dbReference>
<proteinExistence type="predicted"/>
<dbReference type="GO" id="GO:0046872">
    <property type="term" value="F:metal ion binding"/>
    <property type="evidence" value="ECO:0007669"/>
    <property type="project" value="UniProtKB-KW"/>
</dbReference>
<gene>
    <name evidence="5" type="ORF">PHMEG_00012423</name>
</gene>
<name>A0A225W8S5_9STRA</name>
<dbReference type="EMBL" id="NBNE01001405">
    <property type="protein sequence ID" value="OWZ14136.1"/>
    <property type="molecule type" value="Genomic_DNA"/>
</dbReference>
<feature type="domain" description="DDE Tnp4" evidence="4">
    <location>
        <begin position="161"/>
        <end position="307"/>
    </location>
</feature>
<evidence type="ECO:0000256" key="3">
    <source>
        <dbReference type="SAM" id="SignalP"/>
    </source>
</evidence>
<evidence type="ECO:0000313" key="6">
    <source>
        <dbReference type="Proteomes" id="UP000198211"/>
    </source>
</evidence>
<comment type="cofactor">
    <cofactor evidence="1">
        <name>a divalent metal cation</name>
        <dbReference type="ChEBI" id="CHEBI:60240"/>
    </cofactor>
</comment>
<dbReference type="PANTHER" id="PTHR34615:SF1">
    <property type="entry name" value="PX DOMAIN-CONTAINING PROTEIN"/>
    <property type="match status" value="1"/>
</dbReference>
<keyword evidence="2" id="KW-0479">Metal-binding</keyword>